<reference evidence="1" key="1">
    <citation type="submission" date="2018-02" db="EMBL/GenBank/DDBJ databases">
        <title>Rhizophora mucronata_Transcriptome.</title>
        <authorList>
            <person name="Meera S.P."/>
            <person name="Sreeshan A."/>
            <person name="Augustine A."/>
        </authorList>
    </citation>
    <scope>NUCLEOTIDE SEQUENCE</scope>
    <source>
        <tissue evidence="1">Leaf</tissue>
    </source>
</reference>
<sequence>MTYQNYPHLLIHAMENGKTSLILCPS</sequence>
<proteinExistence type="predicted"/>
<accession>A0A2P2JE49</accession>
<protein>
    <submittedName>
        <fullName evidence="1">Uncharacterized protein</fullName>
    </submittedName>
</protein>
<organism evidence="1">
    <name type="scientific">Rhizophora mucronata</name>
    <name type="common">Asiatic mangrove</name>
    <dbReference type="NCBI Taxonomy" id="61149"/>
    <lineage>
        <taxon>Eukaryota</taxon>
        <taxon>Viridiplantae</taxon>
        <taxon>Streptophyta</taxon>
        <taxon>Embryophyta</taxon>
        <taxon>Tracheophyta</taxon>
        <taxon>Spermatophyta</taxon>
        <taxon>Magnoliopsida</taxon>
        <taxon>eudicotyledons</taxon>
        <taxon>Gunneridae</taxon>
        <taxon>Pentapetalae</taxon>
        <taxon>rosids</taxon>
        <taxon>fabids</taxon>
        <taxon>Malpighiales</taxon>
        <taxon>Rhizophoraceae</taxon>
        <taxon>Rhizophora</taxon>
    </lineage>
</organism>
<dbReference type="EMBL" id="GGEC01011257">
    <property type="protein sequence ID" value="MBW91740.1"/>
    <property type="molecule type" value="Transcribed_RNA"/>
</dbReference>
<name>A0A2P2JE49_RHIMU</name>
<evidence type="ECO:0000313" key="1">
    <source>
        <dbReference type="EMBL" id="MBW91740.1"/>
    </source>
</evidence>
<dbReference type="AlphaFoldDB" id="A0A2P2JE49"/>